<evidence type="ECO:0000313" key="2">
    <source>
        <dbReference type="Proteomes" id="UP000479114"/>
    </source>
</evidence>
<sequence>MSAQINVFPNKGLFATYEDKLNNVREMGKSIPVEDGIMEIVEAINHLPFFLTESSCEGRRGRRTREHLEHPFEYPYVGIGVLYNQTSWLEEFAVTIIRSYRDRVHLSIQAGRKPNEINVEVKPYRLSIKLDIYDLDALPELVVTIQEFGKNMPAAETLIESESKFQADELAKEARAYEYVEQLQRSVQAVTKEQIAEVLTAANLNVKSLGSVEERNGYPRAENITFETSKSFPVSDFLRLYQIVTGGNGLCFCHFYIEEDDNITTEIAIYVFDHSLLGVLKAFLQDWIQSPDGKLI</sequence>
<gene>
    <name evidence="1" type="ORF">GZH47_32255</name>
</gene>
<organism evidence="1 2">
    <name type="scientific">Paenibacillus rhizovicinus</name>
    <dbReference type="NCBI Taxonomy" id="2704463"/>
    <lineage>
        <taxon>Bacteria</taxon>
        <taxon>Bacillati</taxon>
        <taxon>Bacillota</taxon>
        <taxon>Bacilli</taxon>
        <taxon>Bacillales</taxon>
        <taxon>Paenibacillaceae</taxon>
        <taxon>Paenibacillus</taxon>
    </lineage>
</organism>
<dbReference type="RefSeq" id="WP_162645705.1">
    <property type="nucleotide sequence ID" value="NZ_CP048287.1"/>
</dbReference>
<dbReference type="EMBL" id="CP048287">
    <property type="protein sequence ID" value="QHW35559.1"/>
    <property type="molecule type" value="Genomic_DNA"/>
</dbReference>
<proteinExistence type="predicted"/>
<geneLocation type="plasmid" evidence="1 2">
    <name>unnamed1</name>
</geneLocation>
<reference evidence="1 2" key="1">
    <citation type="submission" date="2020-02" db="EMBL/GenBank/DDBJ databases">
        <title>Paenibacillus sp. nov., isolated from rhizosphere soil of tomato.</title>
        <authorList>
            <person name="Weon H.-Y."/>
            <person name="Lee S.A."/>
        </authorList>
    </citation>
    <scope>NUCLEOTIDE SEQUENCE [LARGE SCALE GENOMIC DNA]</scope>
    <source>
        <strain evidence="1 2">14171R-81</strain>
        <plasmid evidence="1 2">unnamed1</plasmid>
    </source>
</reference>
<dbReference type="Proteomes" id="UP000479114">
    <property type="component" value="Plasmid unnamed1"/>
</dbReference>
<keyword evidence="1" id="KW-0614">Plasmid</keyword>
<accession>A0A6C0PAP2</accession>
<protein>
    <submittedName>
        <fullName evidence="1">Uncharacterized protein</fullName>
    </submittedName>
</protein>
<name>A0A6C0PAP2_9BACL</name>
<keyword evidence="2" id="KW-1185">Reference proteome</keyword>
<dbReference type="KEGG" id="prz:GZH47_32255"/>
<dbReference type="AlphaFoldDB" id="A0A6C0PAP2"/>
<evidence type="ECO:0000313" key="1">
    <source>
        <dbReference type="EMBL" id="QHW35559.1"/>
    </source>
</evidence>